<gene>
    <name evidence="2" type="ordered locus">RHA1_ro08056</name>
</gene>
<evidence type="ECO:0000256" key="1">
    <source>
        <dbReference type="SAM" id="MobiDB-lite"/>
    </source>
</evidence>
<organism evidence="2 3">
    <name type="scientific">Rhodococcus jostii (strain RHA1)</name>
    <dbReference type="NCBI Taxonomy" id="101510"/>
    <lineage>
        <taxon>Bacteria</taxon>
        <taxon>Bacillati</taxon>
        <taxon>Actinomycetota</taxon>
        <taxon>Actinomycetes</taxon>
        <taxon>Mycobacteriales</taxon>
        <taxon>Nocardiaceae</taxon>
        <taxon>Rhodococcus</taxon>
    </lineage>
</organism>
<dbReference type="KEGG" id="rha:RHA1_ro08056"/>
<accession>Q0S033</accession>
<name>Q0S033_RHOJR</name>
<evidence type="ECO:0000313" key="2">
    <source>
        <dbReference type="EMBL" id="ABG99103.1"/>
    </source>
</evidence>
<sequence>MKSPRDLGYGFPVVAVLDGPKEIGYPATRADSTAGLGDATRSRCLRWLPTPSFDLRSVQRSRPPWGARRRRTGGPAERMSDRP</sequence>
<proteinExistence type="predicted"/>
<dbReference type="AlphaFoldDB" id="Q0S033"/>
<dbReference type="Proteomes" id="UP000008710">
    <property type="component" value="Plasmid pRHL1"/>
</dbReference>
<reference evidence="3" key="1">
    <citation type="journal article" date="2006" name="Proc. Natl. Acad. Sci. U.S.A.">
        <title>The complete genome of Rhodococcus sp. RHA1 provides insights into a catabolic powerhouse.</title>
        <authorList>
            <person name="McLeod M.P."/>
            <person name="Warren R.L."/>
            <person name="Hsiao W.W.L."/>
            <person name="Araki N."/>
            <person name="Myhre M."/>
            <person name="Fernandes C."/>
            <person name="Miyazawa D."/>
            <person name="Wong W."/>
            <person name="Lillquist A.L."/>
            <person name="Wang D."/>
            <person name="Dosanjh M."/>
            <person name="Hara H."/>
            <person name="Petrescu A."/>
            <person name="Morin R.D."/>
            <person name="Yang G."/>
            <person name="Stott J.M."/>
            <person name="Schein J.E."/>
            <person name="Shin H."/>
            <person name="Smailus D."/>
            <person name="Siddiqui A.S."/>
            <person name="Marra M.A."/>
            <person name="Jones S.J.M."/>
            <person name="Holt R."/>
            <person name="Brinkman F.S.L."/>
            <person name="Miyauchi K."/>
            <person name="Fukuda M."/>
            <person name="Davies J.E."/>
            <person name="Mohn W.W."/>
            <person name="Eltis L.D."/>
        </authorList>
    </citation>
    <scope>NUCLEOTIDE SEQUENCE [LARGE SCALE GENOMIC DNA]</scope>
    <source>
        <strain evidence="3">RHA1</strain>
    </source>
</reference>
<dbReference type="HOGENOM" id="CLU_2540357_0_0_11"/>
<geneLocation type="plasmid" evidence="2 3">
    <name>pRHL1</name>
</geneLocation>
<protein>
    <submittedName>
        <fullName evidence="2">Uncharacterized protein</fullName>
    </submittedName>
</protein>
<keyword evidence="2" id="KW-0614">Plasmid</keyword>
<evidence type="ECO:0000313" key="3">
    <source>
        <dbReference type="Proteomes" id="UP000008710"/>
    </source>
</evidence>
<feature type="region of interest" description="Disordered" evidence="1">
    <location>
        <begin position="56"/>
        <end position="83"/>
    </location>
</feature>
<dbReference type="EMBL" id="CP000432">
    <property type="protein sequence ID" value="ABG99103.1"/>
    <property type="molecule type" value="Genomic_DNA"/>
</dbReference>